<dbReference type="PROSITE" id="PS52038">
    <property type="entry name" value="TOPO_IB_2"/>
    <property type="match status" value="1"/>
</dbReference>
<dbReference type="Gene3D" id="3.30.66.10">
    <property type="entry name" value="DNA topoisomerase I domain"/>
    <property type="match status" value="1"/>
</dbReference>
<dbReference type="GO" id="GO:0003917">
    <property type="term" value="F:DNA topoisomerase type I (single strand cut, ATP-independent) activity"/>
    <property type="evidence" value="ECO:0007669"/>
    <property type="project" value="InterPro"/>
</dbReference>
<dbReference type="SUPFAM" id="SSF56349">
    <property type="entry name" value="DNA breaking-rejoining enzymes"/>
    <property type="match status" value="1"/>
</dbReference>
<dbReference type="Pfam" id="PF21338">
    <property type="entry name" value="Top1B_N_bact"/>
    <property type="match status" value="1"/>
</dbReference>
<feature type="domain" description="DNA topoisomerase IB N-terminal" evidence="2">
    <location>
        <begin position="22"/>
        <end position="69"/>
    </location>
</feature>
<evidence type="ECO:0000259" key="2">
    <source>
        <dbReference type="Pfam" id="PF21338"/>
    </source>
</evidence>
<gene>
    <name evidence="3" type="ORF">BKA15_000770</name>
</gene>
<evidence type="ECO:0000259" key="1">
    <source>
        <dbReference type="Pfam" id="PF01028"/>
    </source>
</evidence>
<organism evidence="3 4">
    <name type="scientific">Microlunatus parietis</name>
    <dbReference type="NCBI Taxonomy" id="682979"/>
    <lineage>
        <taxon>Bacteria</taxon>
        <taxon>Bacillati</taxon>
        <taxon>Actinomycetota</taxon>
        <taxon>Actinomycetes</taxon>
        <taxon>Propionibacteriales</taxon>
        <taxon>Propionibacteriaceae</taxon>
        <taxon>Microlunatus</taxon>
    </lineage>
</organism>
<dbReference type="EMBL" id="JACCBU010000001">
    <property type="protein sequence ID" value="NYE69441.1"/>
    <property type="molecule type" value="Genomic_DNA"/>
</dbReference>
<sequence>MTRLRRVTDRTKGWRRRRCGRGFSYLDDAGSALADDQVRRCRALAIPPAWTDVWICPDPNGHLQAVGTDSDGRVQYLYHPDWRRRQDEAKFDRILGLAERLPPARRRVVRDLKATGLPRAKALAAAFRLLDRGLFRVGSESYKQRYGSLGLASLGPDQVHLSGATMTFVFPAKSGELAEIEVTDRLAADVVRTLARRRAQRTELLAFKDGRRWHNLTADDINDYLATVIGPDFTAKDFRTWHATVQAGFLLALADPAGTDRRRRTQVLQVIDEVAERLGNTRSIARSAYIHPRLIDLFHEGAVLPPAVVAGLRADAAPPYPLRVERAVVDLLG</sequence>
<reference evidence="3 4" key="1">
    <citation type="submission" date="2020-07" db="EMBL/GenBank/DDBJ databases">
        <title>Sequencing the genomes of 1000 actinobacteria strains.</title>
        <authorList>
            <person name="Klenk H.-P."/>
        </authorList>
    </citation>
    <scope>NUCLEOTIDE SEQUENCE [LARGE SCALE GENOMIC DNA]</scope>
    <source>
        <strain evidence="3 4">DSM 22083</strain>
    </source>
</reference>
<dbReference type="InterPro" id="IPR049331">
    <property type="entry name" value="Top1B_N_bact"/>
</dbReference>
<name>A0A7Y9I3Q2_9ACTN</name>
<dbReference type="InterPro" id="IPR013500">
    <property type="entry name" value="TopoI_cat_euk"/>
</dbReference>
<evidence type="ECO:0000313" key="3">
    <source>
        <dbReference type="EMBL" id="NYE69441.1"/>
    </source>
</evidence>
<dbReference type="Pfam" id="PF01028">
    <property type="entry name" value="Topoisom_I"/>
    <property type="match status" value="1"/>
</dbReference>
<comment type="caution">
    <text evidence="3">The sequence shown here is derived from an EMBL/GenBank/DDBJ whole genome shotgun (WGS) entry which is preliminary data.</text>
</comment>
<dbReference type="GO" id="GO:0006265">
    <property type="term" value="P:DNA topological change"/>
    <property type="evidence" value="ECO:0007669"/>
    <property type="project" value="InterPro"/>
</dbReference>
<dbReference type="Proteomes" id="UP000569914">
    <property type="component" value="Unassembled WGS sequence"/>
</dbReference>
<dbReference type="Gene3D" id="3.90.15.10">
    <property type="entry name" value="Topoisomerase I, Chain A, domain 3"/>
    <property type="match status" value="1"/>
</dbReference>
<dbReference type="AlphaFoldDB" id="A0A7Y9I3Q2"/>
<dbReference type="Gene3D" id="1.10.132.120">
    <property type="match status" value="1"/>
</dbReference>
<feature type="domain" description="DNA topoisomerase I catalytic core eukaryotic-type" evidence="1">
    <location>
        <begin position="82"/>
        <end position="287"/>
    </location>
</feature>
<keyword evidence="4" id="KW-1185">Reference proteome</keyword>
<dbReference type="InterPro" id="IPR035447">
    <property type="entry name" value="DNA_topo_I_N_sf"/>
</dbReference>
<dbReference type="SUPFAM" id="SSF55869">
    <property type="entry name" value="DNA topoisomerase I domain"/>
    <property type="match status" value="1"/>
</dbReference>
<evidence type="ECO:0000313" key="4">
    <source>
        <dbReference type="Proteomes" id="UP000569914"/>
    </source>
</evidence>
<proteinExistence type="predicted"/>
<accession>A0A7Y9I3Q2</accession>
<dbReference type="InterPro" id="IPR014711">
    <property type="entry name" value="TopoI_cat_a-hlx-sub_euk"/>
</dbReference>
<protein>
    <submittedName>
        <fullName evidence="3">DNA topoisomerase IB</fullName>
    </submittedName>
</protein>
<dbReference type="InterPro" id="IPR011010">
    <property type="entry name" value="DNA_brk_join_enz"/>
</dbReference>
<dbReference type="GO" id="GO:0003677">
    <property type="term" value="F:DNA binding"/>
    <property type="evidence" value="ECO:0007669"/>
    <property type="project" value="InterPro"/>
</dbReference>
<keyword evidence="3" id="KW-0413">Isomerase</keyword>
<dbReference type="RefSeq" id="WP_179748220.1">
    <property type="nucleotide sequence ID" value="NZ_JACCBU010000001.1"/>
</dbReference>